<feature type="signal peptide" evidence="1">
    <location>
        <begin position="1"/>
        <end position="20"/>
    </location>
</feature>
<proteinExistence type="predicted"/>
<sequence length="276" mass="30754">MRRVSALSICSFCFLVYSEGFTGILSRDAVAQCRLPLFATRDQSSLTFRCDIQYTSEVLPECGKEEAAAFLFRPETRDLLLSAGGSRLVKEVLVTPEIKGMWVEACQRYYSQEDFPEKGDKVMVVGTEIKFPGLKLMIKALSGVKAYSTDDGLYIYKFYSIAEKQQVEGALPVVWLFNQITGAKDKPNGFGPSNAWSKTCVSIVELGAGTAYNFDCTFEIKMQFPATLLRLLPASKEMVEEQSSITIRNTLFKDIVKAVDASHKAFSQRCDSTLKV</sequence>
<organism evidence="2">
    <name type="scientific">Phaeodactylum tricornutum</name>
    <name type="common">Diatom</name>
    <dbReference type="NCBI Taxonomy" id="2850"/>
    <lineage>
        <taxon>Eukaryota</taxon>
        <taxon>Sar</taxon>
        <taxon>Stramenopiles</taxon>
        <taxon>Ochrophyta</taxon>
        <taxon>Bacillariophyta</taxon>
        <taxon>Bacillariophyceae</taxon>
        <taxon>Bacillariophycidae</taxon>
        <taxon>Naviculales</taxon>
        <taxon>Phaeodactylaceae</taxon>
        <taxon>Phaeodactylum</taxon>
    </lineage>
</organism>
<dbReference type="AlphaFoldDB" id="A0A8J9S6J4"/>
<feature type="chain" id="PRO_5035482620" evidence="1">
    <location>
        <begin position="21"/>
        <end position="276"/>
    </location>
</feature>
<protein>
    <submittedName>
        <fullName evidence="2">Uncharacterized protein</fullName>
    </submittedName>
</protein>
<name>A0A8J9S6J4_PHATR</name>
<dbReference type="EMBL" id="OU594943">
    <property type="protein sequence ID" value="CAG9284626.1"/>
    <property type="molecule type" value="Genomic_DNA"/>
</dbReference>
<evidence type="ECO:0000256" key="1">
    <source>
        <dbReference type="SAM" id="SignalP"/>
    </source>
</evidence>
<accession>A0A8J9S6J4</accession>
<keyword evidence="1" id="KW-0732">Signal</keyword>
<gene>
    <name evidence="2" type="ORF">PTTT1_LOCUS26531</name>
</gene>
<evidence type="ECO:0000313" key="2">
    <source>
        <dbReference type="EMBL" id="CAG9284626.1"/>
    </source>
</evidence>
<reference evidence="2" key="1">
    <citation type="submission" date="2022-02" db="EMBL/GenBank/DDBJ databases">
        <authorList>
            <person name="Giguere J D."/>
        </authorList>
    </citation>
    <scope>NUCLEOTIDE SEQUENCE</scope>
    <source>
        <strain evidence="2">CCAP 1055/1</strain>
    </source>
</reference>
<dbReference type="Proteomes" id="UP000836788">
    <property type="component" value="Chromosome 2"/>
</dbReference>